<evidence type="ECO:0000313" key="2">
    <source>
        <dbReference type="Proteomes" id="UP000279057"/>
    </source>
</evidence>
<dbReference type="EMBL" id="RBOM01000023">
    <property type="protein sequence ID" value="RMM68443.1"/>
    <property type="molecule type" value="Genomic_DNA"/>
</dbReference>
<dbReference type="AlphaFoldDB" id="A0A3M3G2H5"/>
<reference evidence="1 2" key="1">
    <citation type="submission" date="2018-08" db="EMBL/GenBank/DDBJ databases">
        <title>Recombination of ecologically and evolutionarily significant loci maintains genetic cohesion in the Pseudomonas syringae species complex.</title>
        <authorList>
            <person name="Dillon M."/>
            <person name="Thakur S."/>
            <person name="Almeida R.N.D."/>
            <person name="Weir B.S."/>
            <person name="Guttman D.S."/>
        </authorList>
    </citation>
    <scope>NUCLEOTIDE SEQUENCE [LARGE SCALE GENOMIC DNA]</scope>
    <source>
        <strain evidence="1 2">ICMP 4332</strain>
    </source>
</reference>
<protein>
    <submittedName>
        <fullName evidence="1">Uncharacterized protein</fullName>
    </submittedName>
</protein>
<sequence>MHNLKTPFCEEQGFFWGCDLHLMNDSKRQQIPGGWVRLFTRRL</sequence>
<gene>
    <name evidence="1" type="ORF">ALQ74_101858</name>
</gene>
<name>A0A3M3G2H5_PSESG</name>
<organism evidence="1 2">
    <name type="scientific">Pseudomonas savastanoi pv. glycinea</name>
    <name type="common">Pseudomonas syringae pv. glycinea</name>
    <dbReference type="NCBI Taxonomy" id="318"/>
    <lineage>
        <taxon>Bacteria</taxon>
        <taxon>Pseudomonadati</taxon>
        <taxon>Pseudomonadota</taxon>
        <taxon>Gammaproteobacteria</taxon>
        <taxon>Pseudomonadales</taxon>
        <taxon>Pseudomonadaceae</taxon>
        <taxon>Pseudomonas</taxon>
    </lineage>
</organism>
<evidence type="ECO:0000313" key="1">
    <source>
        <dbReference type="EMBL" id="RMM68443.1"/>
    </source>
</evidence>
<dbReference type="Proteomes" id="UP000279057">
    <property type="component" value="Unassembled WGS sequence"/>
</dbReference>
<comment type="caution">
    <text evidence="1">The sequence shown here is derived from an EMBL/GenBank/DDBJ whole genome shotgun (WGS) entry which is preliminary data.</text>
</comment>
<accession>A0A3M3G2H5</accession>
<proteinExistence type="predicted"/>